<sequence length="66" mass="7010">MKRSFAMIAQLPPSSPSPTESPTKFKATSTRPSSRSLPTSQETTTSHRSNLFAANSQIAIISTSVG</sequence>
<name>F2E5F1_HORVV</name>
<organism evidence="2">
    <name type="scientific">Hordeum vulgare subsp. vulgare</name>
    <name type="common">Domesticated barley</name>
    <dbReference type="NCBI Taxonomy" id="112509"/>
    <lineage>
        <taxon>Eukaryota</taxon>
        <taxon>Viridiplantae</taxon>
        <taxon>Streptophyta</taxon>
        <taxon>Embryophyta</taxon>
        <taxon>Tracheophyta</taxon>
        <taxon>Spermatophyta</taxon>
        <taxon>Magnoliopsida</taxon>
        <taxon>Liliopsida</taxon>
        <taxon>Poales</taxon>
        <taxon>Poaceae</taxon>
        <taxon>BOP clade</taxon>
        <taxon>Pooideae</taxon>
        <taxon>Triticodae</taxon>
        <taxon>Triticeae</taxon>
        <taxon>Hordeinae</taxon>
        <taxon>Hordeum</taxon>
    </lineage>
</organism>
<dbReference type="AlphaFoldDB" id="F2E5F1"/>
<reference evidence="2" key="1">
    <citation type="journal article" date="2011" name="Plant Physiol.">
        <title>Comprehensive sequence analysis of 24,783 barley full-length cDNAs derived from 12 clone libraries.</title>
        <authorList>
            <person name="Matsumoto T."/>
            <person name="Tanaka T."/>
            <person name="Sakai H."/>
            <person name="Amano N."/>
            <person name="Kanamori H."/>
            <person name="Kurita K."/>
            <person name="Kikuta A."/>
            <person name="Kamiya K."/>
            <person name="Yamamoto M."/>
            <person name="Ikawa H."/>
            <person name="Fujii N."/>
            <person name="Hori K."/>
            <person name="Itoh T."/>
            <person name="Sato K."/>
        </authorList>
    </citation>
    <scope>NUCLEOTIDE SEQUENCE</scope>
</reference>
<evidence type="ECO:0000313" key="2">
    <source>
        <dbReference type="EMBL" id="BAK02573.1"/>
    </source>
</evidence>
<proteinExistence type="evidence at transcript level"/>
<feature type="compositionally biased region" description="Polar residues" evidence="1">
    <location>
        <begin position="41"/>
        <end position="50"/>
    </location>
</feature>
<evidence type="ECO:0000256" key="1">
    <source>
        <dbReference type="SAM" id="MobiDB-lite"/>
    </source>
</evidence>
<feature type="region of interest" description="Disordered" evidence="1">
    <location>
        <begin position="1"/>
        <end position="50"/>
    </location>
</feature>
<accession>F2E5F1</accession>
<feature type="compositionally biased region" description="Low complexity" evidence="1">
    <location>
        <begin position="17"/>
        <end position="40"/>
    </location>
</feature>
<dbReference type="EMBL" id="AK371375">
    <property type="protein sequence ID" value="BAK02573.1"/>
    <property type="molecule type" value="mRNA"/>
</dbReference>
<protein>
    <submittedName>
        <fullName evidence="2">Predicted protein</fullName>
    </submittedName>
</protein>